<evidence type="ECO:0000313" key="1">
    <source>
        <dbReference type="EMBL" id="MDS1821327.1"/>
    </source>
</evidence>
<proteinExistence type="predicted"/>
<dbReference type="SUPFAM" id="SSF52540">
    <property type="entry name" value="P-loop containing nucleoside triphosphate hydrolases"/>
    <property type="match status" value="1"/>
</dbReference>
<evidence type="ECO:0000313" key="2">
    <source>
        <dbReference type="Proteomes" id="UP001253193"/>
    </source>
</evidence>
<dbReference type="InterPro" id="IPR027417">
    <property type="entry name" value="P-loop_NTPase"/>
</dbReference>
<protein>
    <recommendedName>
        <fullName evidence="3">AAA family ATPase</fullName>
    </recommendedName>
</protein>
<gene>
    <name evidence="1" type="ORF">QX249_11685</name>
</gene>
<accession>A0AAW8PYQ2</accession>
<dbReference type="Proteomes" id="UP001253193">
    <property type="component" value="Unassembled WGS sequence"/>
</dbReference>
<dbReference type="Gene3D" id="3.40.50.300">
    <property type="entry name" value="P-loop containing nucleotide triphosphate hydrolases"/>
    <property type="match status" value="1"/>
</dbReference>
<comment type="caution">
    <text evidence="1">The sequence shown here is derived from an EMBL/GenBank/DDBJ whole genome shotgun (WGS) entry which is preliminary data.</text>
</comment>
<sequence>MTEKHMKPQYNNILNTIHDSDELLNGNHSSMEDFKSYLTSSRVIAVMSRAGSGKSLFSRSLALEVGGNHSIFSSTEVSPTQILRYLAPKVLGENLESIHKQNDEAKLAYRALAAGINIMDLGRPEDYSMDNLKTLIKERIKTSAKFDGVVLIDGFDFILDVIARNSKASRAETHISVFEALNAFAHEIDIKVIVTLFFPSSMGRFESERTLAEEFKENSGNLDIDAFITIDRDFREEKHPRNQLQVSLFQRPKNTLIGSLVIRDLSEDEELYCAEGCGECGKKAVEETTLTISTPCDTHILEREYQTREVSVCCDSGLAIVNTKTNEEEWPTEYEFVEAD</sequence>
<name>A0AAW8PYQ2_VIBPH</name>
<organism evidence="1 2">
    <name type="scientific">Vibrio parahaemolyticus</name>
    <dbReference type="NCBI Taxonomy" id="670"/>
    <lineage>
        <taxon>Bacteria</taxon>
        <taxon>Pseudomonadati</taxon>
        <taxon>Pseudomonadota</taxon>
        <taxon>Gammaproteobacteria</taxon>
        <taxon>Vibrionales</taxon>
        <taxon>Vibrionaceae</taxon>
        <taxon>Vibrio</taxon>
    </lineage>
</organism>
<evidence type="ECO:0008006" key="3">
    <source>
        <dbReference type="Google" id="ProtNLM"/>
    </source>
</evidence>
<dbReference type="RefSeq" id="WP_311020204.1">
    <property type="nucleotide sequence ID" value="NZ_JAUHGG010000003.1"/>
</dbReference>
<dbReference type="EMBL" id="JAUHGG010000003">
    <property type="protein sequence ID" value="MDS1821327.1"/>
    <property type="molecule type" value="Genomic_DNA"/>
</dbReference>
<dbReference type="AlphaFoldDB" id="A0AAW8PYQ2"/>
<reference evidence="1" key="1">
    <citation type="submission" date="2023-06" db="EMBL/GenBank/DDBJ databases">
        <title>Genomic Diversity of Vibrio spp. and Metagenomic Analysis of Pathogens in Florida Gulf Coastal Waters Following Hurricane Ian.</title>
        <authorList>
            <person name="Brumfield K.D."/>
        </authorList>
    </citation>
    <scope>NUCLEOTIDE SEQUENCE</scope>
    <source>
        <strain evidence="1">WBS2B-138</strain>
    </source>
</reference>